<dbReference type="AlphaFoldDB" id="A0AAN7K815"/>
<feature type="region of interest" description="Disordered" evidence="1">
    <location>
        <begin position="89"/>
        <end position="109"/>
    </location>
</feature>
<protein>
    <submittedName>
        <fullName evidence="2">Uncharacterized protein</fullName>
    </submittedName>
</protein>
<proteinExistence type="predicted"/>
<evidence type="ECO:0000313" key="3">
    <source>
        <dbReference type="Proteomes" id="UP001345219"/>
    </source>
</evidence>
<accession>A0AAN7K815</accession>
<evidence type="ECO:0000313" key="2">
    <source>
        <dbReference type="EMBL" id="KAK4763603.1"/>
    </source>
</evidence>
<comment type="caution">
    <text evidence="2">The sequence shown here is derived from an EMBL/GenBank/DDBJ whole genome shotgun (WGS) entry which is preliminary data.</text>
</comment>
<sequence>MDAATSLGDVLVKMATFALVQALVYLILSRSSDVFSSDMTKKSLSFRIPRSVSISRIMAMVSDMPPGGELSPSPGNTRELIHMANNEPTVMAKPPPPPPAASAVDRSYKDPCQSSNSFSSNFTVQKFCSLQHPLLDMGEDDSVETLECDMSEEEEDEAHRASNSGGKAREHKEQLKRLADKDPEFYAFLKEHDEELLDFSDDDIEESADLGMEDGDTLVDDDDDEHIGHDFVKQQRATSKIITTAMLDAWCNSIRESPKIGPTRALSRAF</sequence>
<organism evidence="2 3">
    <name type="scientific">Trapa incisa</name>
    <dbReference type="NCBI Taxonomy" id="236973"/>
    <lineage>
        <taxon>Eukaryota</taxon>
        <taxon>Viridiplantae</taxon>
        <taxon>Streptophyta</taxon>
        <taxon>Embryophyta</taxon>
        <taxon>Tracheophyta</taxon>
        <taxon>Spermatophyta</taxon>
        <taxon>Magnoliopsida</taxon>
        <taxon>eudicotyledons</taxon>
        <taxon>Gunneridae</taxon>
        <taxon>Pentapetalae</taxon>
        <taxon>rosids</taxon>
        <taxon>malvids</taxon>
        <taxon>Myrtales</taxon>
        <taxon>Lythraceae</taxon>
        <taxon>Trapa</taxon>
    </lineage>
</organism>
<feature type="region of interest" description="Disordered" evidence="1">
    <location>
        <begin position="149"/>
        <end position="174"/>
    </location>
</feature>
<keyword evidence="3" id="KW-1185">Reference proteome</keyword>
<name>A0AAN7K815_9MYRT</name>
<dbReference type="EMBL" id="JAXIOK010000008">
    <property type="protein sequence ID" value="KAK4763603.1"/>
    <property type="molecule type" value="Genomic_DNA"/>
</dbReference>
<dbReference type="PANTHER" id="PTHR34268">
    <property type="entry name" value="OS01G0321850 PROTEIN"/>
    <property type="match status" value="1"/>
</dbReference>
<dbReference type="PANTHER" id="PTHR34268:SF8">
    <property type="entry name" value="FAE DOMAIN-CONTAINING PROTEIN"/>
    <property type="match status" value="1"/>
</dbReference>
<evidence type="ECO:0000256" key="1">
    <source>
        <dbReference type="SAM" id="MobiDB-lite"/>
    </source>
</evidence>
<gene>
    <name evidence="2" type="ORF">SAY87_013041</name>
</gene>
<reference evidence="2 3" key="1">
    <citation type="journal article" date="2023" name="Hortic Res">
        <title>Pangenome of water caltrop reveals structural variations and asymmetric subgenome divergence after allopolyploidization.</title>
        <authorList>
            <person name="Zhang X."/>
            <person name="Chen Y."/>
            <person name="Wang L."/>
            <person name="Yuan Y."/>
            <person name="Fang M."/>
            <person name="Shi L."/>
            <person name="Lu R."/>
            <person name="Comes H.P."/>
            <person name="Ma Y."/>
            <person name="Chen Y."/>
            <person name="Huang G."/>
            <person name="Zhou Y."/>
            <person name="Zheng Z."/>
            <person name="Qiu Y."/>
        </authorList>
    </citation>
    <scope>NUCLEOTIDE SEQUENCE [LARGE SCALE GENOMIC DNA]</scope>
    <source>
        <tissue evidence="2">Roots</tissue>
    </source>
</reference>
<dbReference type="Proteomes" id="UP001345219">
    <property type="component" value="Chromosome 11"/>
</dbReference>